<proteinExistence type="predicted"/>
<keyword evidence="2" id="KW-1185">Reference proteome</keyword>
<dbReference type="VEuPathDB" id="TrichDB:TRFO_25419"/>
<protein>
    <recommendedName>
        <fullName evidence="3">Haloacid dehalogenase-like hydrolase family protein</fullName>
    </recommendedName>
</protein>
<dbReference type="OrthoDB" id="40579at2759"/>
<dbReference type="PROSITE" id="PS01228">
    <property type="entry name" value="COF_1"/>
    <property type="match status" value="1"/>
</dbReference>
<dbReference type="Pfam" id="PF00702">
    <property type="entry name" value="Hydrolase"/>
    <property type="match status" value="1"/>
</dbReference>
<evidence type="ECO:0000313" key="1">
    <source>
        <dbReference type="EMBL" id="OHT06534.1"/>
    </source>
</evidence>
<dbReference type="EMBL" id="MLAK01000723">
    <property type="protein sequence ID" value="OHT06534.1"/>
    <property type="molecule type" value="Genomic_DNA"/>
</dbReference>
<name>A0A1J4KA53_9EUKA</name>
<dbReference type="AlphaFoldDB" id="A0A1J4KA53"/>
<dbReference type="InterPro" id="IPR023198">
    <property type="entry name" value="PGP-like_dom2"/>
</dbReference>
<sequence length="241" mass="27725">MIKRILVTFDIDGTILLADNGRKIQMASIIHAYRQFFGKDPVLKPNPMNLFQFMYHGITDSAAFQSLFIKQRYPFKRSDVLKIIKYYDDFYLQQNLGYVELFPGVRNTIRTIKKMENVYVAIASGSTEKTAKYKLKCADNIIEEFDPFIGAFGENPLRNLCIEKAKELTEIRIGEKIDHVIHLGDTHGDVMSAFFAHATPIAVETGQYKKADFPKFATVIRNMECDFYVILSTIKRLQREG</sequence>
<gene>
    <name evidence="1" type="ORF">TRFO_25419</name>
</gene>
<dbReference type="Proteomes" id="UP000179807">
    <property type="component" value="Unassembled WGS sequence"/>
</dbReference>
<organism evidence="1 2">
    <name type="scientific">Tritrichomonas foetus</name>
    <dbReference type="NCBI Taxonomy" id="1144522"/>
    <lineage>
        <taxon>Eukaryota</taxon>
        <taxon>Metamonada</taxon>
        <taxon>Parabasalia</taxon>
        <taxon>Tritrichomonadida</taxon>
        <taxon>Tritrichomonadidae</taxon>
        <taxon>Tritrichomonas</taxon>
    </lineage>
</organism>
<dbReference type="SUPFAM" id="SSF56784">
    <property type="entry name" value="HAD-like"/>
    <property type="match status" value="1"/>
</dbReference>
<reference evidence="1" key="1">
    <citation type="submission" date="2016-10" db="EMBL/GenBank/DDBJ databases">
        <authorList>
            <person name="Benchimol M."/>
            <person name="Almeida L.G."/>
            <person name="Vasconcelos A.T."/>
            <person name="Perreira-Neves A."/>
            <person name="Rosa I.A."/>
            <person name="Tasca T."/>
            <person name="Bogo M.R."/>
            <person name="de Souza W."/>
        </authorList>
    </citation>
    <scope>NUCLEOTIDE SEQUENCE [LARGE SCALE GENOMIC DNA]</scope>
    <source>
        <strain evidence="1">K</strain>
    </source>
</reference>
<evidence type="ECO:0008006" key="3">
    <source>
        <dbReference type="Google" id="ProtNLM"/>
    </source>
</evidence>
<dbReference type="RefSeq" id="XP_068359670.1">
    <property type="nucleotide sequence ID" value="XM_068504341.1"/>
</dbReference>
<dbReference type="Gene3D" id="3.40.50.1000">
    <property type="entry name" value="HAD superfamily/HAD-like"/>
    <property type="match status" value="1"/>
</dbReference>
<evidence type="ECO:0000313" key="2">
    <source>
        <dbReference type="Proteomes" id="UP000179807"/>
    </source>
</evidence>
<comment type="caution">
    <text evidence="1">The sequence shown here is derived from an EMBL/GenBank/DDBJ whole genome shotgun (WGS) entry which is preliminary data.</text>
</comment>
<dbReference type="Gene3D" id="1.10.150.240">
    <property type="entry name" value="Putative phosphatase, domain 2"/>
    <property type="match status" value="1"/>
</dbReference>
<accession>A0A1J4KA53</accession>
<dbReference type="InterPro" id="IPR036412">
    <property type="entry name" value="HAD-like_sf"/>
</dbReference>
<dbReference type="InterPro" id="IPR023214">
    <property type="entry name" value="HAD_sf"/>
</dbReference>
<dbReference type="GeneID" id="94839045"/>